<proteinExistence type="predicted"/>
<evidence type="ECO:0000313" key="2">
    <source>
        <dbReference type="Proteomes" id="UP001146067"/>
    </source>
</evidence>
<sequence>MELAAKVALVRPRMGELDRYGWDYELGEPAEPAGLPPALAELYRIFDGLSTRMGFIDLLDAEGALAELAKKGAGDLHDPVPNLLQFGTIGYSDALCTDLDSGAVHLFNGDLYIDAVKMGESLETNLLAPSPVAFADAFLFGPRYRELIELVGGYPTPEDEEEDEWRLLIEELGFA</sequence>
<comment type="caution">
    <text evidence="1">The sequence shown here is derived from an EMBL/GenBank/DDBJ whole genome shotgun (WGS) entry which is preliminary data.</text>
</comment>
<organism evidence="1 2">
    <name type="scientific">Glycomyces luteolus</name>
    <dbReference type="NCBI Taxonomy" id="2670330"/>
    <lineage>
        <taxon>Bacteria</taxon>
        <taxon>Bacillati</taxon>
        <taxon>Actinomycetota</taxon>
        <taxon>Actinomycetes</taxon>
        <taxon>Glycomycetales</taxon>
        <taxon>Glycomycetaceae</taxon>
        <taxon>Glycomyces</taxon>
    </lineage>
</organism>
<dbReference type="AlphaFoldDB" id="A0A9X3PB14"/>
<gene>
    <name evidence="1" type="ORF">O1R50_19115</name>
</gene>
<keyword evidence="2" id="KW-1185">Reference proteome</keyword>
<accession>A0A9X3PB14</accession>
<name>A0A9X3PB14_9ACTN</name>
<evidence type="ECO:0000313" key="1">
    <source>
        <dbReference type="EMBL" id="MDA1361747.1"/>
    </source>
</evidence>
<dbReference type="EMBL" id="JAPZVP010000016">
    <property type="protein sequence ID" value="MDA1361747.1"/>
    <property type="molecule type" value="Genomic_DNA"/>
</dbReference>
<dbReference type="RefSeq" id="WP_270111780.1">
    <property type="nucleotide sequence ID" value="NZ_JAPZVP010000016.1"/>
</dbReference>
<reference evidence="1" key="1">
    <citation type="submission" date="2022-12" db="EMBL/GenBank/DDBJ databases">
        <title>Gycomyces niveus sp.nov.,a novel actinomycete isolated from soil in Shouguan.</title>
        <authorList>
            <person name="Yang X."/>
        </authorList>
    </citation>
    <scope>NUCLEOTIDE SEQUENCE</scope>
    <source>
        <strain evidence="1">NEAU-A15</strain>
    </source>
</reference>
<protein>
    <submittedName>
        <fullName evidence="1">Uncharacterized protein</fullName>
    </submittedName>
</protein>
<dbReference type="Proteomes" id="UP001146067">
    <property type="component" value="Unassembled WGS sequence"/>
</dbReference>